<dbReference type="EMBL" id="AP024702">
    <property type="protein sequence ID" value="BCX49262.1"/>
    <property type="molecule type" value="Genomic_DNA"/>
</dbReference>
<dbReference type="PROSITE" id="PS51257">
    <property type="entry name" value="PROKAR_LIPOPROTEIN"/>
    <property type="match status" value="1"/>
</dbReference>
<organism evidence="2 3">
    <name type="scientific">Haloferula helveola</name>
    <dbReference type="NCBI Taxonomy" id="490095"/>
    <lineage>
        <taxon>Bacteria</taxon>
        <taxon>Pseudomonadati</taxon>
        <taxon>Verrucomicrobiota</taxon>
        <taxon>Verrucomicrobiia</taxon>
        <taxon>Verrucomicrobiales</taxon>
        <taxon>Verrucomicrobiaceae</taxon>
        <taxon>Haloferula</taxon>
    </lineage>
</organism>
<feature type="domain" description="DUF4350" evidence="1">
    <location>
        <begin position="31"/>
        <end position="214"/>
    </location>
</feature>
<evidence type="ECO:0000313" key="2">
    <source>
        <dbReference type="EMBL" id="BCX49262.1"/>
    </source>
</evidence>
<accession>A0ABM7RG32</accession>
<dbReference type="Proteomes" id="UP001374893">
    <property type="component" value="Chromosome"/>
</dbReference>
<sequence length="371" mass="41666">MIRLLAGILALLLVACDYVETTREVGHKGKARVNPYLAAERMLEELGYENLDKPGWPDLEDAELGLVVVPASVLSAEGYVRALEEWVEWGGHAVILLEHGEAYLNDWGDVSWRDLWVEAEQSEALDDWFERVGLSIESETDPSGAAKTAEAVQVDGYGYEVWIEGKSGLSQGGKPVGPIYSEEFGDGRLTVMTDARPFRNRYIGDYDHAELLYDLAELAPYGYGFCFVRNASLSFWKLLWDRGWPAVSALLLLVGFWLWKNLPRFGPLDSLESGGTLRAYDHHLEALGDFHWRLDRGQGLLRPLRESLLERGHRLALASGQREADVFQLMADRAGISRERAERAMTFERARDTGSFTRLVADLQALHLSIP</sequence>
<protein>
    <recommendedName>
        <fullName evidence="1">DUF4350 domain-containing protein</fullName>
    </recommendedName>
</protein>
<dbReference type="InterPro" id="IPR025646">
    <property type="entry name" value="DUF4350"/>
</dbReference>
<dbReference type="RefSeq" id="WP_338685771.1">
    <property type="nucleotide sequence ID" value="NZ_AP024702.1"/>
</dbReference>
<dbReference type="Pfam" id="PF14258">
    <property type="entry name" value="DUF4350"/>
    <property type="match status" value="1"/>
</dbReference>
<evidence type="ECO:0000259" key="1">
    <source>
        <dbReference type="Pfam" id="PF14258"/>
    </source>
</evidence>
<evidence type="ECO:0000313" key="3">
    <source>
        <dbReference type="Proteomes" id="UP001374893"/>
    </source>
</evidence>
<proteinExistence type="predicted"/>
<keyword evidence="3" id="KW-1185">Reference proteome</keyword>
<reference evidence="2 3" key="1">
    <citation type="submission" date="2021-06" db="EMBL/GenBank/DDBJ databases">
        <title>Complete genome of Haloferula helveola possessing various polysaccharide degrading enzymes.</title>
        <authorList>
            <person name="Takami H."/>
            <person name="Huang C."/>
            <person name="Hamasaki K."/>
        </authorList>
    </citation>
    <scope>NUCLEOTIDE SEQUENCE [LARGE SCALE GENOMIC DNA]</scope>
    <source>
        <strain evidence="2 3">CN-1</strain>
    </source>
</reference>
<gene>
    <name evidence="2" type="ORF">HAHE_31700</name>
</gene>
<name>A0ABM7RG32_9BACT</name>